<dbReference type="InterPro" id="IPR005338">
    <property type="entry name" value="Anhydro_N_Ac-Mur_kinase"/>
</dbReference>
<keyword evidence="1" id="KW-0808">Transferase</keyword>
<dbReference type="GO" id="GO:0005524">
    <property type="term" value="F:ATP binding"/>
    <property type="evidence" value="ECO:0007669"/>
    <property type="project" value="InterPro"/>
</dbReference>
<keyword evidence="2" id="KW-1185">Reference proteome</keyword>
<dbReference type="GO" id="GO:0016773">
    <property type="term" value="F:phosphotransferase activity, alcohol group as acceptor"/>
    <property type="evidence" value="ECO:0007669"/>
    <property type="project" value="InterPro"/>
</dbReference>
<dbReference type="GO" id="GO:0006040">
    <property type="term" value="P:amino sugar metabolic process"/>
    <property type="evidence" value="ECO:0007669"/>
    <property type="project" value="InterPro"/>
</dbReference>
<dbReference type="PANTHER" id="PTHR30605:SF0">
    <property type="entry name" value="ANHYDRO-N-ACETYLMURAMIC ACID KINASE"/>
    <property type="match status" value="1"/>
</dbReference>
<organism evidence="1 2">
    <name type="scientific">Fluviicola chungangensis</name>
    <dbReference type="NCBI Taxonomy" id="2597671"/>
    <lineage>
        <taxon>Bacteria</taxon>
        <taxon>Pseudomonadati</taxon>
        <taxon>Bacteroidota</taxon>
        <taxon>Flavobacteriia</taxon>
        <taxon>Flavobacteriales</taxon>
        <taxon>Crocinitomicaceae</taxon>
        <taxon>Fluviicola</taxon>
    </lineage>
</organism>
<accession>A0A556MJY2</accession>
<proteinExistence type="predicted"/>
<keyword evidence="1" id="KW-0418">Kinase</keyword>
<dbReference type="AlphaFoldDB" id="A0A556MJY2"/>
<dbReference type="EMBL" id="VLPL01000009">
    <property type="protein sequence ID" value="TSJ40145.1"/>
    <property type="molecule type" value="Genomic_DNA"/>
</dbReference>
<comment type="caution">
    <text evidence="1">The sequence shown here is derived from an EMBL/GenBank/DDBJ whole genome shotgun (WGS) entry which is preliminary data.</text>
</comment>
<dbReference type="GO" id="GO:0016301">
    <property type="term" value="F:kinase activity"/>
    <property type="evidence" value="ECO:0007669"/>
    <property type="project" value="UniProtKB-KW"/>
</dbReference>
<dbReference type="Gene3D" id="3.30.420.40">
    <property type="match status" value="2"/>
</dbReference>
<dbReference type="InterPro" id="IPR043129">
    <property type="entry name" value="ATPase_NBD"/>
</dbReference>
<name>A0A556MJY2_9FLAO</name>
<dbReference type="Proteomes" id="UP000316008">
    <property type="component" value="Unassembled WGS sequence"/>
</dbReference>
<protein>
    <submittedName>
        <fullName evidence="1">Anhydro-N-acetylmuramic acid kinase</fullName>
    </submittedName>
</protein>
<evidence type="ECO:0000313" key="2">
    <source>
        <dbReference type="Proteomes" id="UP000316008"/>
    </source>
</evidence>
<dbReference type="GO" id="GO:0009254">
    <property type="term" value="P:peptidoglycan turnover"/>
    <property type="evidence" value="ECO:0007669"/>
    <property type="project" value="InterPro"/>
</dbReference>
<dbReference type="PANTHER" id="PTHR30605">
    <property type="entry name" value="ANHYDRO-N-ACETYLMURAMIC ACID KINASE"/>
    <property type="match status" value="1"/>
</dbReference>
<dbReference type="SUPFAM" id="SSF53067">
    <property type="entry name" value="Actin-like ATPase domain"/>
    <property type="match status" value="1"/>
</dbReference>
<reference evidence="1 2" key="1">
    <citation type="submission" date="2019-07" db="EMBL/GenBank/DDBJ databases">
        <authorList>
            <person name="Huq M.A."/>
        </authorList>
    </citation>
    <scope>NUCLEOTIDE SEQUENCE [LARGE SCALE GENOMIC DNA]</scope>
    <source>
        <strain evidence="1 2">MAH-3</strain>
    </source>
</reference>
<dbReference type="OrthoDB" id="9763949at2"/>
<evidence type="ECO:0000313" key="1">
    <source>
        <dbReference type="EMBL" id="TSJ40145.1"/>
    </source>
</evidence>
<dbReference type="Pfam" id="PF03702">
    <property type="entry name" value="AnmK"/>
    <property type="match status" value="1"/>
</dbReference>
<sequence>MNSFKIIGLMSGTSLDGVDVTYATYTKVSDKNWEFKIHASHTFQFPEILLSSLHEASKLTGSQLMTLDHDLGIFLASCINQFIEANGISRQEVEAIASHGQTVFHQPSRGFTTQIGNPAVIAVKTGIRTIGDFRTKDVLYGGQGAPLVPIGDQYLFGSKADGFINIGGFANISFEENGVVQAYDICPANLPMNKLARSKQLEYDKNGDLAREGELNYFLLDLLNSLEYYKEEGPKSLGTEWLEQHFYPLLKFDKDIENNLATVVEHIAIQIGEICTKKDLKRVMITGGGAKNTFLIERLKRYYTGEIISVDGELIDYKEALIFGLLGALNLNNEPNCISSVTGASKNVIGGVHHLP</sequence>
<gene>
    <name evidence="1" type="ORF">FO442_16230</name>
</gene>